<accession>A0AC34FNL0</accession>
<protein>
    <submittedName>
        <fullName evidence="2">Uncharacterized protein</fullName>
    </submittedName>
</protein>
<proteinExistence type="predicted"/>
<name>A0AC34FNL0_9BILA</name>
<sequence>MSQTTTTTMLKHRTTPANAALSKSPSLPPLSSSTSQQQQNGISLNSSGANLTKSESIKPSKRIYTKPNYSILWPSRFLNAIFGPKIYKLILYCTWIFWFVCGVFVLRKTGRATKAVYYVKEHAHTVSLGSIEESDRFKELIKVLDKDFTRPPAFLLLNQYALNMTFNFLSEHWPNIRQLYWPTPSLYVSL</sequence>
<dbReference type="Proteomes" id="UP000887579">
    <property type="component" value="Unplaced"/>
</dbReference>
<evidence type="ECO:0000313" key="1">
    <source>
        <dbReference type="Proteomes" id="UP000887579"/>
    </source>
</evidence>
<reference evidence="2" key="1">
    <citation type="submission" date="2022-11" db="UniProtKB">
        <authorList>
            <consortium name="WormBaseParasite"/>
        </authorList>
    </citation>
    <scope>IDENTIFICATION</scope>
</reference>
<organism evidence="1 2">
    <name type="scientific">Panagrolaimus sp. ES5</name>
    <dbReference type="NCBI Taxonomy" id="591445"/>
    <lineage>
        <taxon>Eukaryota</taxon>
        <taxon>Metazoa</taxon>
        <taxon>Ecdysozoa</taxon>
        <taxon>Nematoda</taxon>
        <taxon>Chromadorea</taxon>
        <taxon>Rhabditida</taxon>
        <taxon>Tylenchina</taxon>
        <taxon>Panagrolaimomorpha</taxon>
        <taxon>Panagrolaimoidea</taxon>
        <taxon>Panagrolaimidae</taxon>
        <taxon>Panagrolaimus</taxon>
    </lineage>
</organism>
<dbReference type="WBParaSite" id="ES5_v2.g18892.t1">
    <property type="protein sequence ID" value="ES5_v2.g18892.t1"/>
    <property type="gene ID" value="ES5_v2.g18892"/>
</dbReference>
<evidence type="ECO:0000313" key="2">
    <source>
        <dbReference type="WBParaSite" id="ES5_v2.g18892.t1"/>
    </source>
</evidence>